<reference evidence="1" key="1">
    <citation type="submission" date="2021-08" db="EMBL/GenBank/DDBJ databases">
        <title>The first chromosome-level gecko genome reveals the dynamic sex chromosomes of Neotropical dwarf geckos (Sphaerodactylidae: Sphaerodactylus).</title>
        <authorList>
            <person name="Pinto B.J."/>
            <person name="Keating S.E."/>
            <person name="Gamble T."/>
        </authorList>
    </citation>
    <scope>NUCLEOTIDE SEQUENCE</scope>
    <source>
        <strain evidence="1">TG3544</strain>
    </source>
</reference>
<sequence length="101" mass="11826">MFFFIMERWDRNIIGQLLYSSKIQGAKSRSKHEINVVMSPKFIINLVDKAEGRNKRFLLNWYMKMNQANAPEAKTQERSEYTNRILKIVPEAAPSLFSGSR</sequence>
<evidence type="ECO:0000313" key="1">
    <source>
        <dbReference type="EMBL" id="KAH8010968.1"/>
    </source>
</evidence>
<evidence type="ECO:0000313" key="2">
    <source>
        <dbReference type="Proteomes" id="UP000827872"/>
    </source>
</evidence>
<name>A0ACB8FUV6_9SAUR</name>
<proteinExistence type="predicted"/>
<gene>
    <name evidence="1" type="ORF">K3G42_016794</name>
</gene>
<protein>
    <submittedName>
        <fullName evidence="1">Uncharacterized protein</fullName>
    </submittedName>
</protein>
<keyword evidence="2" id="KW-1185">Reference proteome</keyword>
<organism evidence="1 2">
    <name type="scientific">Sphaerodactylus townsendi</name>
    <dbReference type="NCBI Taxonomy" id="933632"/>
    <lineage>
        <taxon>Eukaryota</taxon>
        <taxon>Metazoa</taxon>
        <taxon>Chordata</taxon>
        <taxon>Craniata</taxon>
        <taxon>Vertebrata</taxon>
        <taxon>Euteleostomi</taxon>
        <taxon>Lepidosauria</taxon>
        <taxon>Squamata</taxon>
        <taxon>Bifurcata</taxon>
        <taxon>Gekkota</taxon>
        <taxon>Sphaerodactylidae</taxon>
        <taxon>Sphaerodactylus</taxon>
    </lineage>
</organism>
<dbReference type="Proteomes" id="UP000827872">
    <property type="component" value="Linkage Group LG11"/>
</dbReference>
<accession>A0ACB8FUV6</accession>
<comment type="caution">
    <text evidence="1">The sequence shown here is derived from an EMBL/GenBank/DDBJ whole genome shotgun (WGS) entry which is preliminary data.</text>
</comment>
<dbReference type="EMBL" id="CM037624">
    <property type="protein sequence ID" value="KAH8010968.1"/>
    <property type="molecule type" value="Genomic_DNA"/>
</dbReference>